<evidence type="ECO:0008006" key="6">
    <source>
        <dbReference type="Google" id="ProtNLM"/>
    </source>
</evidence>
<sequence>MMSFIRIPRTLTHNISQSLKPYSSFNLRSSQTLAKQPNSSDFVAPVCNLLAQGANWDTLTSKFPSIQLTETLVEKVLLNLKEPMNAKKALTFFHWSSQDQNFRHGLRSYCIVIHILVHAGLLTDAQALLESCIKKNLASEHSRISVAETILSTYGLALPGPRVFDLLVQTYSKMRTVELAFDACCYLSDHGFCSSLISFNSMLRVAQRSDKNDFAWKVYEYMIERRVYPNQRTVEIMVDVMCKEGSLRTMTDVLSRIRRKNCGPGVIVNLRLALRIFQEGRIEEGVMLLKRLLQKKLILDDVMNSLVIYGYCEMGKLELAYEFYDSMVKRGFSSNAFVHTSFIGAYCKDGRIEKAMRLMEEMESIGLKPYDKTYNFLMGGCSRVGRLDDSLKLHERMLKKGFILDCSACSEIAGKLSEAGEVEKASELLTVLIDKGFVPNEEIYSKLMDGYGKIRKAQEILKIYYEMEHRGLTIGPLVQTSLIRNLCECGDLKEAEKFVNIIKEKSMTLNSCMFDAMIKGCCRKGEIKKALAFYDEMIQKELQPCANTFMILIRSMFEVGNVKCIKMC</sequence>
<feature type="repeat" description="PPR" evidence="3">
    <location>
        <begin position="335"/>
        <end position="369"/>
    </location>
</feature>
<dbReference type="PANTHER" id="PTHR47939:SF13">
    <property type="entry name" value="OS03G0201400 PROTEIN"/>
    <property type="match status" value="1"/>
</dbReference>
<name>A0A5P1EKM1_ASPOF</name>
<reference evidence="5" key="1">
    <citation type="journal article" date="2017" name="Nat. Commun.">
        <title>The asparagus genome sheds light on the origin and evolution of a young Y chromosome.</title>
        <authorList>
            <person name="Harkess A."/>
            <person name="Zhou J."/>
            <person name="Xu C."/>
            <person name="Bowers J.E."/>
            <person name="Van der Hulst R."/>
            <person name="Ayyampalayam S."/>
            <person name="Mercati F."/>
            <person name="Riccardi P."/>
            <person name="McKain M.R."/>
            <person name="Kakrana A."/>
            <person name="Tang H."/>
            <person name="Ray J."/>
            <person name="Groenendijk J."/>
            <person name="Arikit S."/>
            <person name="Mathioni S.M."/>
            <person name="Nakano M."/>
            <person name="Shan H."/>
            <person name="Telgmann-Rauber A."/>
            <person name="Kanno A."/>
            <person name="Yue Z."/>
            <person name="Chen H."/>
            <person name="Li W."/>
            <person name="Chen Y."/>
            <person name="Xu X."/>
            <person name="Zhang Y."/>
            <person name="Luo S."/>
            <person name="Chen H."/>
            <person name="Gao J."/>
            <person name="Mao Z."/>
            <person name="Pires J.C."/>
            <person name="Luo M."/>
            <person name="Kudrna D."/>
            <person name="Wing R.A."/>
            <person name="Meyers B.C."/>
            <person name="Yi K."/>
            <person name="Kong H."/>
            <person name="Lavrijsen P."/>
            <person name="Sunseri F."/>
            <person name="Falavigna A."/>
            <person name="Ye Y."/>
            <person name="Leebens-Mack J.H."/>
            <person name="Chen G."/>
        </authorList>
    </citation>
    <scope>NUCLEOTIDE SEQUENCE [LARGE SCALE GENOMIC DNA]</scope>
    <source>
        <strain evidence="5">cv. DH0086</strain>
    </source>
</reference>
<feature type="repeat" description="PPR" evidence="3">
    <location>
        <begin position="440"/>
        <end position="474"/>
    </location>
</feature>
<dbReference type="GO" id="GO:0000963">
    <property type="term" value="P:mitochondrial RNA processing"/>
    <property type="evidence" value="ECO:0007669"/>
    <property type="project" value="EnsemblPlants"/>
</dbReference>
<dbReference type="OMA" id="CSAFNEM"/>
<dbReference type="AlphaFoldDB" id="A0A5P1EKM1"/>
<dbReference type="Gene3D" id="1.25.40.10">
    <property type="entry name" value="Tetratricopeptide repeat domain"/>
    <property type="match status" value="3"/>
</dbReference>
<dbReference type="PROSITE" id="PS51375">
    <property type="entry name" value="PPR"/>
    <property type="match status" value="6"/>
</dbReference>
<protein>
    <recommendedName>
        <fullName evidence="6">Pentacotripeptide-repeat region of PRORP domain-containing protein</fullName>
    </recommendedName>
</protein>
<comment type="similarity">
    <text evidence="1">Belongs to the PPR family. P subfamily.</text>
</comment>
<evidence type="ECO:0000313" key="4">
    <source>
        <dbReference type="EMBL" id="ONK66233.1"/>
    </source>
</evidence>
<dbReference type="Pfam" id="PF01535">
    <property type="entry name" value="PPR"/>
    <property type="match status" value="3"/>
</dbReference>
<dbReference type="EMBL" id="CM007386">
    <property type="protein sequence ID" value="ONK66233.1"/>
    <property type="molecule type" value="Genomic_DNA"/>
</dbReference>
<keyword evidence="5" id="KW-1185">Reference proteome</keyword>
<feature type="repeat" description="PPR" evidence="3">
    <location>
        <begin position="300"/>
        <end position="334"/>
    </location>
</feature>
<dbReference type="GO" id="GO:0000373">
    <property type="term" value="P:Group II intron splicing"/>
    <property type="evidence" value="ECO:0007669"/>
    <property type="project" value="EnsemblPlants"/>
</dbReference>
<evidence type="ECO:0000313" key="5">
    <source>
        <dbReference type="Proteomes" id="UP000243459"/>
    </source>
</evidence>
<organism evidence="4 5">
    <name type="scientific">Asparagus officinalis</name>
    <name type="common">Garden asparagus</name>
    <dbReference type="NCBI Taxonomy" id="4686"/>
    <lineage>
        <taxon>Eukaryota</taxon>
        <taxon>Viridiplantae</taxon>
        <taxon>Streptophyta</taxon>
        <taxon>Embryophyta</taxon>
        <taxon>Tracheophyta</taxon>
        <taxon>Spermatophyta</taxon>
        <taxon>Magnoliopsida</taxon>
        <taxon>Liliopsida</taxon>
        <taxon>Asparagales</taxon>
        <taxon>Asparagaceae</taxon>
        <taxon>Asparagoideae</taxon>
        <taxon>Asparagus</taxon>
    </lineage>
</organism>
<evidence type="ECO:0000256" key="3">
    <source>
        <dbReference type="PROSITE-ProRule" id="PRU00708"/>
    </source>
</evidence>
<dbReference type="InterPro" id="IPR002885">
    <property type="entry name" value="PPR_rpt"/>
</dbReference>
<dbReference type="PANTHER" id="PTHR47939">
    <property type="entry name" value="MEMBRANE-ASSOCIATED SALT-INDUCIBLE PROTEIN-LIKE"/>
    <property type="match status" value="1"/>
</dbReference>
<dbReference type="GO" id="GO:0005739">
    <property type="term" value="C:mitochondrion"/>
    <property type="evidence" value="ECO:0007669"/>
    <property type="project" value="EnsemblPlants"/>
</dbReference>
<dbReference type="NCBIfam" id="TIGR00756">
    <property type="entry name" value="PPR"/>
    <property type="match status" value="5"/>
</dbReference>
<dbReference type="InterPro" id="IPR011990">
    <property type="entry name" value="TPR-like_helical_dom_sf"/>
</dbReference>
<dbReference type="Pfam" id="PF13041">
    <property type="entry name" value="PPR_2"/>
    <property type="match status" value="3"/>
</dbReference>
<dbReference type="SUPFAM" id="SSF81901">
    <property type="entry name" value="HCP-like"/>
    <property type="match status" value="1"/>
</dbReference>
<keyword evidence="2" id="KW-0677">Repeat</keyword>
<dbReference type="InterPro" id="IPR050667">
    <property type="entry name" value="PPR-containing_protein"/>
</dbReference>
<feature type="repeat" description="PPR" evidence="3">
    <location>
        <begin position="510"/>
        <end position="544"/>
    </location>
</feature>
<evidence type="ECO:0000256" key="1">
    <source>
        <dbReference type="ARBA" id="ARBA00007626"/>
    </source>
</evidence>
<accession>A0A5P1EKM1</accession>
<feature type="repeat" description="PPR" evidence="3">
    <location>
        <begin position="370"/>
        <end position="404"/>
    </location>
</feature>
<feature type="repeat" description="PPR" evidence="3">
    <location>
        <begin position="195"/>
        <end position="229"/>
    </location>
</feature>
<dbReference type="Gramene" id="ONK66233">
    <property type="protein sequence ID" value="ONK66233"/>
    <property type="gene ID" value="A4U43_C06F5600"/>
</dbReference>
<dbReference type="GO" id="GO:0032981">
    <property type="term" value="P:mitochondrial respiratory chain complex I assembly"/>
    <property type="evidence" value="ECO:0007669"/>
    <property type="project" value="EnsemblPlants"/>
</dbReference>
<gene>
    <name evidence="4" type="ORF">A4U43_C06F5600</name>
</gene>
<dbReference type="Proteomes" id="UP000243459">
    <property type="component" value="Chromosome 6"/>
</dbReference>
<evidence type="ECO:0000256" key="2">
    <source>
        <dbReference type="ARBA" id="ARBA00022737"/>
    </source>
</evidence>
<proteinExistence type="inferred from homology"/>